<feature type="transmembrane region" description="Helical" evidence="16">
    <location>
        <begin position="34"/>
        <end position="53"/>
    </location>
</feature>
<evidence type="ECO:0000256" key="7">
    <source>
        <dbReference type="ARBA" id="ARBA00022792"/>
    </source>
</evidence>
<feature type="transmembrane region" description="Helical" evidence="16">
    <location>
        <begin position="445"/>
        <end position="465"/>
    </location>
</feature>
<dbReference type="GO" id="GO:0003954">
    <property type="term" value="F:NADH dehydrogenase activity"/>
    <property type="evidence" value="ECO:0007669"/>
    <property type="project" value="TreeGrafter"/>
</dbReference>
<evidence type="ECO:0000259" key="19">
    <source>
        <dbReference type="Pfam" id="PF06455"/>
    </source>
</evidence>
<name>A0A0A1H9V2_9SAUR</name>
<dbReference type="InterPro" id="IPR001516">
    <property type="entry name" value="Proton_antipo_N"/>
</dbReference>
<dbReference type="GO" id="GO:0042773">
    <property type="term" value="P:ATP synthesis coupled electron transport"/>
    <property type="evidence" value="ECO:0007669"/>
    <property type="project" value="InterPro"/>
</dbReference>
<evidence type="ECO:0000256" key="2">
    <source>
        <dbReference type="ARBA" id="ARBA00012944"/>
    </source>
</evidence>
<keyword evidence="6 16" id="KW-0812">Transmembrane</keyword>
<organism evidence="20">
    <name type="scientific">Phelsuma guimbeaui</name>
    <dbReference type="NCBI Taxonomy" id="232314"/>
    <lineage>
        <taxon>Eukaryota</taxon>
        <taxon>Metazoa</taxon>
        <taxon>Chordata</taxon>
        <taxon>Craniata</taxon>
        <taxon>Vertebrata</taxon>
        <taxon>Euteleostomi</taxon>
        <taxon>Lepidosauria</taxon>
        <taxon>Squamata</taxon>
        <taxon>Bifurcata</taxon>
        <taxon>Gekkota</taxon>
        <taxon>Gekkonidae</taxon>
        <taxon>Gekkoninae</taxon>
        <taxon>Phelsuma</taxon>
    </lineage>
</organism>
<dbReference type="PRINTS" id="PR01434">
    <property type="entry name" value="NADHDHGNASE5"/>
</dbReference>
<evidence type="ECO:0000259" key="18">
    <source>
        <dbReference type="Pfam" id="PF00662"/>
    </source>
</evidence>
<dbReference type="InterPro" id="IPR018393">
    <property type="entry name" value="NADHpl_OxRdtase_5_subgr"/>
</dbReference>
<comment type="catalytic activity">
    <reaction evidence="15 16">
        <text>a ubiquinone + NADH + 5 H(+)(in) = a ubiquinol + NAD(+) + 4 H(+)(out)</text>
        <dbReference type="Rhea" id="RHEA:29091"/>
        <dbReference type="Rhea" id="RHEA-COMP:9565"/>
        <dbReference type="Rhea" id="RHEA-COMP:9566"/>
        <dbReference type="ChEBI" id="CHEBI:15378"/>
        <dbReference type="ChEBI" id="CHEBI:16389"/>
        <dbReference type="ChEBI" id="CHEBI:17976"/>
        <dbReference type="ChEBI" id="CHEBI:57540"/>
        <dbReference type="ChEBI" id="CHEBI:57945"/>
        <dbReference type="EC" id="7.1.1.2"/>
    </reaction>
</comment>
<evidence type="ECO:0000256" key="3">
    <source>
        <dbReference type="ARBA" id="ARBA00021096"/>
    </source>
</evidence>
<comment type="function">
    <text evidence="16">Core subunit of the mitochondrial membrane respiratory chain NADH dehydrogenase (Complex I) which catalyzes electron transfer from NADH through the respiratory chain, using ubiquinone as an electron acceptor. Essential for the catalytic activity and assembly of complex I.</text>
</comment>
<evidence type="ECO:0000256" key="11">
    <source>
        <dbReference type="ARBA" id="ARBA00023027"/>
    </source>
</evidence>
<dbReference type="EMBL" id="AB661664">
    <property type="protein sequence ID" value="BAP90280.1"/>
    <property type="molecule type" value="Genomic_DNA"/>
</dbReference>
<evidence type="ECO:0000259" key="17">
    <source>
        <dbReference type="Pfam" id="PF00361"/>
    </source>
</evidence>
<feature type="transmembrane region" description="Helical" evidence="16">
    <location>
        <begin position="165"/>
        <end position="184"/>
    </location>
</feature>
<keyword evidence="4 16" id="KW-0813">Transport</keyword>
<feature type="transmembrane region" description="Helical" evidence="16">
    <location>
        <begin position="477"/>
        <end position="496"/>
    </location>
</feature>
<dbReference type="Pfam" id="PF06455">
    <property type="entry name" value="NADH5_C"/>
    <property type="match status" value="1"/>
</dbReference>
<dbReference type="Pfam" id="PF00662">
    <property type="entry name" value="Proton_antipo_N"/>
    <property type="match status" value="1"/>
</dbReference>
<sequence>MIQLFHTSLMGLALMLLLSMLLPRSTNKEMTTTLKYLTMLSLIPTTMFINFGMETTMISTNWVTTHMTLKMSFTLDKYSTLFLPIALFITWAIMEFSNWYMADDPNISKFSKYLMLFLTAMLTLTTANNMLQLFIGWEGVGIMSFLLISWWSARNNANASALQAVIYNRTGDIGLILFLAWSAMNLNTWEMQLVNSMQSPILPLMGLILAAMGKSAQFGLHPWLPSAMEGPTPVSALLHSSTMVVAGIFMLVRLYPLMQKNDFILTTCLCLGGLTTVYAALAAITQNDIKKIIAFSTTSQLGLMMLTIGMKQPDLAFMHITTHAFFKAMLFLCSGSIIHALNNEQDIRKMGGLQKTMPITTSCLTLGNLALAGTPFLTGFYSKDTIIETMNTSTLNAWALLMTLFATMLTAAYSIRLTFYTQLHYPRTPPLNMPKEQNTHQTHPIIRLAVGSIIAGLIISTLMLPDKPQTMTMPLEIKLSATLVTLLGLVCSWDLIYQTTKLTKPLEPKIITPLNQLAFFNLLIHRILPKKSMNHASKISMQLNDLLWYEKLGPTMLQMWMTLTSNTLARSHLGNVKTLLMMFPLLLMTTVLFYKL</sequence>
<keyword evidence="9" id="KW-0249">Electron transport</keyword>
<feature type="domain" description="NADH-Ubiquinone oxidoreductase (complex I) chain 5 N-terminal" evidence="18">
    <location>
        <begin position="62"/>
        <end position="110"/>
    </location>
</feature>
<evidence type="ECO:0000256" key="13">
    <source>
        <dbReference type="ARBA" id="ARBA00023128"/>
    </source>
</evidence>
<keyword evidence="5" id="KW-0679">Respiratory chain</keyword>
<geneLocation type="mitochondrion" evidence="20"/>
<keyword evidence="14 16" id="KW-0472">Membrane</keyword>
<comment type="subcellular location">
    <subcellularLocation>
        <location evidence="1">Mitochondrion inner membrane</location>
        <topology evidence="1">Multi-pass membrane protein</topology>
    </subcellularLocation>
</comment>
<feature type="transmembrane region" description="Helical" evidence="16">
    <location>
        <begin position="81"/>
        <end position="101"/>
    </location>
</feature>
<keyword evidence="13 16" id="KW-0496">Mitochondrion</keyword>
<feature type="domain" description="NADH:quinone oxidoreductase/Mrp antiporter transmembrane" evidence="17">
    <location>
        <begin position="127"/>
        <end position="410"/>
    </location>
</feature>
<evidence type="ECO:0000256" key="6">
    <source>
        <dbReference type="ARBA" id="ARBA00022692"/>
    </source>
</evidence>
<dbReference type="GO" id="GO:0005743">
    <property type="term" value="C:mitochondrial inner membrane"/>
    <property type="evidence" value="ECO:0007669"/>
    <property type="project" value="UniProtKB-SubCell"/>
</dbReference>
<feature type="transmembrane region" description="Helical" evidence="16">
    <location>
        <begin position="316"/>
        <end position="338"/>
    </location>
</feature>
<dbReference type="EC" id="7.1.1.2" evidence="2 16"/>
<keyword evidence="8" id="KW-1278">Translocase</keyword>
<gene>
    <name evidence="20" type="primary">ND5</name>
</gene>
<dbReference type="NCBIfam" id="TIGR01974">
    <property type="entry name" value="NDH_I_L"/>
    <property type="match status" value="1"/>
</dbReference>
<evidence type="ECO:0000256" key="4">
    <source>
        <dbReference type="ARBA" id="ARBA00022448"/>
    </source>
</evidence>
<dbReference type="InterPro" id="IPR003945">
    <property type="entry name" value="NU5C-like"/>
</dbReference>
<dbReference type="PANTHER" id="PTHR42829">
    <property type="entry name" value="NADH-UBIQUINONE OXIDOREDUCTASE CHAIN 5"/>
    <property type="match status" value="1"/>
</dbReference>
<evidence type="ECO:0000256" key="9">
    <source>
        <dbReference type="ARBA" id="ARBA00022982"/>
    </source>
</evidence>
<evidence type="ECO:0000256" key="16">
    <source>
        <dbReference type="RuleBase" id="RU003404"/>
    </source>
</evidence>
<keyword evidence="11 16" id="KW-0520">NAD</keyword>
<dbReference type="InterPro" id="IPR001750">
    <property type="entry name" value="ND/Mrp_TM"/>
</dbReference>
<accession>A0A0A1H9V2</accession>
<dbReference type="PANTHER" id="PTHR42829:SF2">
    <property type="entry name" value="NADH-UBIQUINONE OXIDOREDUCTASE CHAIN 5"/>
    <property type="match status" value="1"/>
</dbReference>
<reference evidence="20" key="1">
    <citation type="journal article" date="2014" name="BMC Genomics">
        <title>Gene rearrangements in gekkonid mitochondrial genomes with shuffling, loss, and reassignment of tRNA genes.</title>
        <authorList>
            <person name="Kumazawa Y."/>
            <person name="Miura S."/>
            <person name="Yamada C."/>
            <person name="Hashiguchi Y."/>
        </authorList>
    </citation>
    <scope>NUCLEOTIDE SEQUENCE</scope>
    <source>
        <strain evidence="20">Pgui1</strain>
    </source>
</reference>
<dbReference type="Pfam" id="PF00361">
    <property type="entry name" value="Proton_antipo_M"/>
    <property type="match status" value="1"/>
</dbReference>
<feature type="transmembrane region" description="Helical" evidence="16">
    <location>
        <begin position="359"/>
        <end position="377"/>
    </location>
</feature>
<feature type="transmembrane region" description="Helical" evidence="16">
    <location>
        <begin position="263"/>
        <end position="285"/>
    </location>
</feature>
<evidence type="ECO:0000256" key="12">
    <source>
        <dbReference type="ARBA" id="ARBA00023075"/>
    </source>
</evidence>
<evidence type="ECO:0000256" key="5">
    <source>
        <dbReference type="ARBA" id="ARBA00022660"/>
    </source>
</evidence>
<keyword evidence="10 16" id="KW-1133">Transmembrane helix</keyword>
<comment type="similarity">
    <text evidence="16">Belongs to the complex I subunit 5 family.</text>
</comment>
<evidence type="ECO:0000256" key="8">
    <source>
        <dbReference type="ARBA" id="ARBA00022967"/>
    </source>
</evidence>
<dbReference type="InterPro" id="IPR010934">
    <property type="entry name" value="NADH_DH_su5_C"/>
</dbReference>
<feature type="transmembrane region" description="Helical" evidence="16">
    <location>
        <begin position="113"/>
        <end position="128"/>
    </location>
</feature>
<feature type="transmembrane region" description="Helical" evidence="16">
    <location>
        <begin position="134"/>
        <end position="153"/>
    </location>
</feature>
<keyword evidence="12 16" id="KW-0830">Ubiquinone</keyword>
<protein>
    <recommendedName>
        <fullName evidence="3 16">NADH-ubiquinone oxidoreductase chain 5</fullName>
        <ecNumber evidence="2 16">7.1.1.2</ecNumber>
    </recommendedName>
</protein>
<evidence type="ECO:0000256" key="10">
    <source>
        <dbReference type="ARBA" id="ARBA00022989"/>
    </source>
</evidence>
<feature type="transmembrane region" description="Helical" evidence="16">
    <location>
        <begin position="6"/>
        <end position="22"/>
    </location>
</feature>
<evidence type="ECO:0000256" key="15">
    <source>
        <dbReference type="ARBA" id="ARBA00049551"/>
    </source>
</evidence>
<evidence type="ECO:0000313" key="20">
    <source>
        <dbReference type="EMBL" id="BAP90280.1"/>
    </source>
</evidence>
<dbReference type="AlphaFoldDB" id="A0A0A1H9V2"/>
<feature type="transmembrane region" description="Helical" evidence="16">
    <location>
        <begin position="578"/>
        <end position="594"/>
    </location>
</feature>
<evidence type="ECO:0000256" key="14">
    <source>
        <dbReference type="ARBA" id="ARBA00023136"/>
    </source>
</evidence>
<feature type="transmembrane region" description="Helical" evidence="16">
    <location>
        <begin position="204"/>
        <end position="224"/>
    </location>
</feature>
<dbReference type="GO" id="GO:0015990">
    <property type="term" value="P:electron transport coupled proton transport"/>
    <property type="evidence" value="ECO:0007669"/>
    <property type="project" value="TreeGrafter"/>
</dbReference>
<evidence type="ECO:0000256" key="1">
    <source>
        <dbReference type="ARBA" id="ARBA00004448"/>
    </source>
</evidence>
<feature type="transmembrane region" description="Helical" evidence="16">
    <location>
        <begin position="236"/>
        <end position="257"/>
    </location>
</feature>
<keyword evidence="7" id="KW-0999">Mitochondrion inner membrane</keyword>
<feature type="transmembrane region" description="Helical" evidence="16">
    <location>
        <begin position="397"/>
        <end position="419"/>
    </location>
</feature>
<feature type="domain" description="NADH dehydrogenase subunit 5 C-terminal" evidence="19">
    <location>
        <begin position="413"/>
        <end position="593"/>
    </location>
</feature>
<dbReference type="GO" id="GO:0008137">
    <property type="term" value="F:NADH dehydrogenase (ubiquinone) activity"/>
    <property type="evidence" value="ECO:0007669"/>
    <property type="project" value="UniProtKB-EC"/>
</dbReference>
<proteinExistence type="inferred from homology"/>
<feature type="transmembrane region" description="Helical" evidence="16">
    <location>
        <begin position="292"/>
        <end position="310"/>
    </location>
</feature>